<dbReference type="SUPFAM" id="SSF48726">
    <property type="entry name" value="Immunoglobulin"/>
    <property type="match status" value="1"/>
</dbReference>
<keyword evidence="11" id="KW-1185">Reference proteome</keyword>
<reference evidence="10" key="1">
    <citation type="submission" date="2025-08" db="UniProtKB">
        <authorList>
            <consortium name="Ensembl"/>
        </authorList>
    </citation>
    <scope>IDENTIFICATION</scope>
</reference>
<keyword evidence="2" id="KW-1003">Cell membrane</keyword>
<dbReference type="Ensembl" id="ENSACIT00000010294.1">
    <property type="protein sequence ID" value="ENSACIP00000009999.1"/>
    <property type="gene ID" value="ENSACIG00000007851.1"/>
</dbReference>
<feature type="chain" id="PRO_5018652128" description="Ig-like domain-containing protein" evidence="8">
    <location>
        <begin position="22"/>
        <end position="139"/>
    </location>
</feature>
<evidence type="ECO:0000313" key="11">
    <source>
        <dbReference type="Proteomes" id="UP000261340"/>
    </source>
</evidence>
<reference evidence="10" key="2">
    <citation type="submission" date="2025-09" db="UniProtKB">
        <authorList>
            <consortium name="Ensembl"/>
        </authorList>
    </citation>
    <scope>IDENTIFICATION</scope>
</reference>
<evidence type="ECO:0000256" key="6">
    <source>
        <dbReference type="ARBA" id="ARBA00023157"/>
    </source>
</evidence>
<dbReference type="InterPro" id="IPR007110">
    <property type="entry name" value="Ig-like_dom"/>
</dbReference>
<evidence type="ECO:0000256" key="4">
    <source>
        <dbReference type="ARBA" id="ARBA00022859"/>
    </source>
</evidence>
<feature type="signal peptide" evidence="8">
    <location>
        <begin position="1"/>
        <end position="21"/>
    </location>
</feature>
<dbReference type="GO" id="GO:0005886">
    <property type="term" value="C:plasma membrane"/>
    <property type="evidence" value="ECO:0007669"/>
    <property type="project" value="UniProtKB-SubCell"/>
</dbReference>
<sequence length="139" mass="15510">MTNFVLTSFFLCSLSWLAVSGSESQTVEVHSGEEVTLQCSNSSSLQTYTEWFRLVNKNISCVSSMFGSHSQASFCAGFQNGKFEMSSNITAIYLKIKRVNLSDGGLYFCGFYMNKRIVIFNATELKIQGKLVVMVYLSV</sequence>
<dbReference type="InterPro" id="IPR003599">
    <property type="entry name" value="Ig_sub"/>
</dbReference>
<dbReference type="GO" id="GO:0002376">
    <property type="term" value="P:immune system process"/>
    <property type="evidence" value="ECO:0007669"/>
    <property type="project" value="UniProtKB-KW"/>
</dbReference>
<keyword evidence="3 8" id="KW-0732">Signal</keyword>
<evidence type="ECO:0000313" key="10">
    <source>
        <dbReference type="Ensembl" id="ENSACIP00000009999.1"/>
    </source>
</evidence>
<protein>
    <recommendedName>
        <fullName evidence="9">Ig-like domain-containing protein</fullName>
    </recommendedName>
</protein>
<evidence type="ECO:0000256" key="7">
    <source>
        <dbReference type="ARBA" id="ARBA00023180"/>
    </source>
</evidence>
<evidence type="ECO:0000256" key="8">
    <source>
        <dbReference type="SAM" id="SignalP"/>
    </source>
</evidence>
<dbReference type="InterPro" id="IPR036179">
    <property type="entry name" value="Ig-like_dom_sf"/>
</dbReference>
<dbReference type="PANTHER" id="PTHR19433:SF111">
    <property type="entry name" value="T CELL RECEPTOR ALPHA VARIABLE 4"/>
    <property type="match status" value="1"/>
</dbReference>
<evidence type="ECO:0000256" key="1">
    <source>
        <dbReference type="ARBA" id="ARBA00004236"/>
    </source>
</evidence>
<dbReference type="InterPro" id="IPR013783">
    <property type="entry name" value="Ig-like_fold"/>
</dbReference>
<dbReference type="GO" id="GO:0009617">
    <property type="term" value="P:response to bacterium"/>
    <property type="evidence" value="ECO:0007669"/>
    <property type="project" value="TreeGrafter"/>
</dbReference>
<dbReference type="STRING" id="61819.ENSACIP00000009999"/>
<accession>A0A3Q0RCR9</accession>
<keyword evidence="5" id="KW-0472">Membrane</keyword>
<proteinExistence type="predicted"/>
<feature type="domain" description="Ig-like" evidence="9">
    <location>
        <begin position="17"/>
        <end position="109"/>
    </location>
</feature>
<evidence type="ECO:0000259" key="9">
    <source>
        <dbReference type="PROSITE" id="PS50835"/>
    </source>
</evidence>
<dbReference type="InterPro" id="IPR013106">
    <property type="entry name" value="Ig_V-set"/>
</dbReference>
<dbReference type="SMART" id="SM00409">
    <property type="entry name" value="IG"/>
    <property type="match status" value="1"/>
</dbReference>
<dbReference type="GeneTree" id="ENSGT00940000172678"/>
<keyword evidence="6" id="KW-1015">Disulfide bond</keyword>
<dbReference type="PROSITE" id="PS50835">
    <property type="entry name" value="IG_LIKE"/>
    <property type="match status" value="1"/>
</dbReference>
<dbReference type="Pfam" id="PF07686">
    <property type="entry name" value="V-set"/>
    <property type="match status" value="1"/>
</dbReference>
<keyword evidence="4" id="KW-0391">Immunity</keyword>
<dbReference type="InterPro" id="IPR052051">
    <property type="entry name" value="TCR_complex_component"/>
</dbReference>
<keyword evidence="7" id="KW-0325">Glycoprotein</keyword>
<organism evidence="10 11">
    <name type="scientific">Amphilophus citrinellus</name>
    <name type="common">Midas cichlid</name>
    <name type="synonym">Cichlasoma citrinellum</name>
    <dbReference type="NCBI Taxonomy" id="61819"/>
    <lineage>
        <taxon>Eukaryota</taxon>
        <taxon>Metazoa</taxon>
        <taxon>Chordata</taxon>
        <taxon>Craniata</taxon>
        <taxon>Vertebrata</taxon>
        <taxon>Euteleostomi</taxon>
        <taxon>Actinopterygii</taxon>
        <taxon>Neopterygii</taxon>
        <taxon>Teleostei</taxon>
        <taxon>Neoteleostei</taxon>
        <taxon>Acanthomorphata</taxon>
        <taxon>Ovalentaria</taxon>
        <taxon>Cichlomorphae</taxon>
        <taxon>Cichliformes</taxon>
        <taxon>Cichlidae</taxon>
        <taxon>New World cichlids</taxon>
        <taxon>Cichlasomatinae</taxon>
        <taxon>Heroini</taxon>
        <taxon>Amphilophus</taxon>
    </lineage>
</organism>
<evidence type="ECO:0000256" key="5">
    <source>
        <dbReference type="ARBA" id="ARBA00023136"/>
    </source>
</evidence>
<evidence type="ECO:0000256" key="2">
    <source>
        <dbReference type="ARBA" id="ARBA00022475"/>
    </source>
</evidence>
<dbReference type="AlphaFoldDB" id="A0A3Q0RCR9"/>
<dbReference type="OMA" id="LRFEGKC"/>
<comment type="subcellular location">
    <subcellularLocation>
        <location evidence="1">Cell membrane</location>
    </subcellularLocation>
</comment>
<name>A0A3Q0RCR9_AMPCI</name>
<dbReference type="Proteomes" id="UP000261340">
    <property type="component" value="Unplaced"/>
</dbReference>
<dbReference type="PANTHER" id="PTHR19433">
    <property type="entry name" value="T-CELL RECEPTOR ALPHA CHAIN V REGION-RELATED"/>
    <property type="match status" value="1"/>
</dbReference>
<evidence type="ECO:0000256" key="3">
    <source>
        <dbReference type="ARBA" id="ARBA00022729"/>
    </source>
</evidence>
<dbReference type="Gene3D" id="2.60.40.10">
    <property type="entry name" value="Immunoglobulins"/>
    <property type="match status" value="1"/>
</dbReference>